<dbReference type="EMBL" id="JOPA01000066">
    <property type="protein sequence ID" value="OUI89893.1"/>
    <property type="molecule type" value="Genomic_DNA"/>
</dbReference>
<name>A0A252AK93_9PROT</name>
<evidence type="ECO:0000313" key="1">
    <source>
        <dbReference type="EMBL" id="GAN62589.1"/>
    </source>
</evidence>
<keyword evidence="4" id="KW-1185">Reference proteome</keyword>
<gene>
    <name evidence="1" type="ORF">Abin_010_005</name>
    <name evidence="2" type="ORF">AIN02nite_29250</name>
    <name evidence="3" type="ORF">HK17_15270</name>
</gene>
<evidence type="ECO:0000313" key="3">
    <source>
        <dbReference type="EMBL" id="OUI89893.1"/>
    </source>
</evidence>
<dbReference type="AlphaFoldDB" id="A0A252AK93"/>
<accession>A0A252AK93</accession>
<evidence type="ECO:0000313" key="2">
    <source>
        <dbReference type="EMBL" id="GEN04900.1"/>
    </source>
</evidence>
<evidence type="ECO:0000313" key="4">
    <source>
        <dbReference type="Proteomes" id="UP000032673"/>
    </source>
</evidence>
<dbReference type="Proteomes" id="UP000321104">
    <property type="component" value="Unassembled WGS sequence"/>
</dbReference>
<sequence>MSELDTYLTLDGQAFIAPQYSIWLDARRKADWSCPDYVVLDFRHKHVVVVEETKAFRPEKLIGKVIGRGEQWYSRLSAFLVRQNVVSEDWHIRCLLVMRSDIIEKYKSQLKDQLDVSFLTLEDCSFPWKFHDRRMQEGIQGNESVSAKTVGEWASNSEY</sequence>
<organism evidence="3 5">
    <name type="scientific">Acetobacter indonesiensis</name>
    <dbReference type="NCBI Taxonomy" id="104101"/>
    <lineage>
        <taxon>Bacteria</taxon>
        <taxon>Pseudomonadati</taxon>
        <taxon>Pseudomonadota</taxon>
        <taxon>Alphaproteobacteria</taxon>
        <taxon>Acetobacterales</taxon>
        <taxon>Acetobacteraceae</taxon>
        <taxon>Acetobacter</taxon>
    </lineage>
</organism>
<evidence type="ECO:0000313" key="6">
    <source>
        <dbReference type="Proteomes" id="UP000321104"/>
    </source>
</evidence>
<dbReference type="RefSeq" id="WP_048845133.1">
    <property type="nucleotide sequence ID" value="NZ_BAMW01000010.1"/>
</dbReference>
<dbReference type="Proteomes" id="UP000194641">
    <property type="component" value="Unassembled WGS sequence"/>
</dbReference>
<evidence type="ECO:0000313" key="5">
    <source>
        <dbReference type="Proteomes" id="UP000194641"/>
    </source>
</evidence>
<comment type="caution">
    <text evidence="3">The sequence shown here is derived from an EMBL/GenBank/DDBJ whole genome shotgun (WGS) entry which is preliminary data.</text>
</comment>
<reference evidence="1 4" key="1">
    <citation type="submission" date="2012-11" db="EMBL/GenBank/DDBJ databases">
        <title>Whole genome sequence of Acetobacter indonesiensis 5H-1.</title>
        <authorList>
            <person name="Azuma Y."/>
            <person name="Higashiura N."/>
            <person name="Hirakawa H."/>
            <person name="Matsushita K."/>
        </authorList>
    </citation>
    <scope>NUCLEOTIDE SEQUENCE [LARGE SCALE GENOMIC DNA]</scope>
    <source>
        <strain evidence="1 4">5H-1</strain>
    </source>
</reference>
<proteinExistence type="predicted"/>
<reference evidence="5" key="3">
    <citation type="submission" date="2014-06" db="EMBL/GenBank/DDBJ databases">
        <authorList>
            <person name="Winans N.J."/>
            <person name="Newell P.D."/>
            <person name="Douglas A.E."/>
        </authorList>
    </citation>
    <scope>NUCLEOTIDE SEQUENCE [LARGE SCALE GENOMIC DNA]</scope>
</reference>
<dbReference type="EMBL" id="BJXQ01000039">
    <property type="protein sequence ID" value="GEN04900.1"/>
    <property type="molecule type" value="Genomic_DNA"/>
</dbReference>
<protein>
    <submittedName>
        <fullName evidence="3">Uncharacterized protein</fullName>
    </submittedName>
</protein>
<reference evidence="3" key="2">
    <citation type="submission" date="2014-06" db="EMBL/GenBank/DDBJ databases">
        <authorList>
            <person name="Ju J."/>
            <person name="Zhang J."/>
        </authorList>
    </citation>
    <scope>NUCLEOTIDE SEQUENCE [LARGE SCALE GENOMIC DNA]</scope>
    <source>
        <strain evidence="3">DmL_051</strain>
    </source>
</reference>
<dbReference type="Proteomes" id="UP000032673">
    <property type="component" value="Unassembled WGS sequence"/>
</dbReference>
<reference evidence="2 6" key="4">
    <citation type="submission" date="2019-07" db="EMBL/GenBank/DDBJ databases">
        <title>Whole genome shotgun sequence of Acetobacter indonesiensis NBRC 16471.</title>
        <authorList>
            <person name="Hosoyama A."/>
            <person name="Uohara A."/>
            <person name="Ohji S."/>
            <person name="Ichikawa N."/>
        </authorList>
    </citation>
    <scope>NUCLEOTIDE SEQUENCE [LARGE SCALE GENOMIC DNA]</scope>
    <source>
        <strain evidence="2 6">NBRC 16471</strain>
    </source>
</reference>
<dbReference type="EMBL" id="BAMW01000010">
    <property type="protein sequence ID" value="GAN62589.1"/>
    <property type="molecule type" value="Genomic_DNA"/>
</dbReference>